<evidence type="ECO:0000313" key="1">
    <source>
        <dbReference type="EMBL" id="CAF4404993.1"/>
    </source>
</evidence>
<reference evidence="1" key="1">
    <citation type="submission" date="2021-02" db="EMBL/GenBank/DDBJ databases">
        <authorList>
            <person name="Nowell W R."/>
        </authorList>
    </citation>
    <scope>NUCLEOTIDE SEQUENCE</scope>
</reference>
<evidence type="ECO:0000313" key="2">
    <source>
        <dbReference type="Proteomes" id="UP000663881"/>
    </source>
</evidence>
<sequence>MSTGDLLSSTLNWPGKGLYGLKSS</sequence>
<protein>
    <submittedName>
        <fullName evidence="1">Uncharacterized protein</fullName>
    </submittedName>
</protein>
<dbReference type="Proteomes" id="UP000663881">
    <property type="component" value="Unassembled WGS sequence"/>
</dbReference>
<accession>A0A820PHS7</accession>
<dbReference type="EMBL" id="CAJOAY010028329">
    <property type="protein sequence ID" value="CAF4404993.1"/>
    <property type="molecule type" value="Genomic_DNA"/>
</dbReference>
<comment type="caution">
    <text evidence="1">The sequence shown here is derived from an EMBL/GenBank/DDBJ whole genome shotgun (WGS) entry which is preliminary data.</text>
</comment>
<name>A0A820PHS7_9BILA</name>
<gene>
    <name evidence="1" type="ORF">OKA104_LOCUS51612</name>
</gene>
<feature type="non-terminal residue" evidence="1">
    <location>
        <position position="24"/>
    </location>
</feature>
<organism evidence="1 2">
    <name type="scientific">Adineta steineri</name>
    <dbReference type="NCBI Taxonomy" id="433720"/>
    <lineage>
        <taxon>Eukaryota</taxon>
        <taxon>Metazoa</taxon>
        <taxon>Spiralia</taxon>
        <taxon>Gnathifera</taxon>
        <taxon>Rotifera</taxon>
        <taxon>Eurotatoria</taxon>
        <taxon>Bdelloidea</taxon>
        <taxon>Adinetida</taxon>
        <taxon>Adinetidae</taxon>
        <taxon>Adineta</taxon>
    </lineage>
</organism>
<proteinExistence type="predicted"/>
<dbReference type="AlphaFoldDB" id="A0A820PHS7"/>